<gene>
    <name evidence="1" type="ORF">GCM10009849_18070</name>
</gene>
<reference evidence="1 2" key="1">
    <citation type="journal article" date="2019" name="Int. J. Syst. Evol. Microbiol.">
        <title>The Global Catalogue of Microorganisms (GCM) 10K type strain sequencing project: providing services to taxonomists for standard genome sequencing and annotation.</title>
        <authorList>
            <consortium name="The Broad Institute Genomics Platform"/>
            <consortium name="The Broad Institute Genome Sequencing Center for Infectious Disease"/>
            <person name="Wu L."/>
            <person name="Ma J."/>
        </authorList>
    </citation>
    <scope>NUCLEOTIDE SEQUENCE [LARGE SCALE GENOMIC DNA]</scope>
    <source>
        <strain evidence="1 2">JCM 16034</strain>
    </source>
</reference>
<name>A0ABN3BUI4_9MICC</name>
<dbReference type="EMBL" id="BAAAQW010000005">
    <property type="protein sequence ID" value="GAA2199880.1"/>
    <property type="molecule type" value="Genomic_DNA"/>
</dbReference>
<accession>A0ABN3BUI4</accession>
<keyword evidence="2" id="KW-1185">Reference proteome</keyword>
<sequence>MSSGHPLEAAAVYHADLKGGPAECIAHDDAGDSPEWGSVAGVVCPGPSWFIQFP</sequence>
<dbReference type="Proteomes" id="UP001500432">
    <property type="component" value="Unassembled WGS sequence"/>
</dbReference>
<evidence type="ECO:0000313" key="1">
    <source>
        <dbReference type="EMBL" id="GAA2199880.1"/>
    </source>
</evidence>
<protein>
    <submittedName>
        <fullName evidence="1">Uncharacterized protein</fullName>
    </submittedName>
</protein>
<comment type="caution">
    <text evidence="1">The sequence shown here is derived from an EMBL/GenBank/DDBJ whole genome shotgun (WGS) entry which is preliminary data.</text>
</comment>
<organism evidence="1 2">
    <name type="scientific">Sinomonas flava</name>
    <dbReference type="NCBI Taxonomy" id="496857"/>
    <lineage>
        <taxon>Bacteria</taxon>
        <taxon>Bacillati</taxon>
        <taxon>Actinomycetota</taxon>
        <taxon>Actinomycetes</taxon>
        <taxon>Micrococcales</taxon>
        <taxon>Micrococcaceae</taxon>
        <taxon>Sinomonas</taxon>
    </lineage>
</organism>
<proteinExistence type="predicted"/>
<evidence type="ECO:0000313" key="2">
    <source>
        <dbReference type="Proteomes" id="UP001500432"/>
    </source>
</evidence>